<feature type="transmembrane region" description="Helical" evidence="2">
    <location>
        <begin position="90"/>
        <end position="109"/>
    </location>
</feature>
<dbReference type="RefSeq" id="WP_101395918.1">
    <property type="nucleotide sequence ID" value="NZ_PJNE01000001.1"/>
</dbReference>
<feature type="transmembrane region" description="Helical" evidence="2">
    <location>
        <begin position="60"/>
        <end position="78"/>
    </location>
</feature>
<gene>
    <name evidence="3" type="ORF">ATL31_2347</name>
</gene>
<dbReference type="EMBL" id="PJNE01000001">
    <property type="protein sequence ID" value="PKW27502.1"/>
    <property type="molecule type" value="Genomic_DNA"/>
</dbReference>
<evidence type="ECO:0000256" key="2">
    <source>
        <dbReference type="SAM" id="Phobius"/>
    </source>
</evidence>
<feature type="transmembrane region" description="Helical" evidence="2">
    <location>
        <begin position="206"/>
        <end position="226"/>
    </location>
</feature>
<dbReference type="OrthoDB" id="3822725at2"/>
<keyword evidence="4" id="KW-1185">Reference proteome</keyword>
<accession>A0A2N3YKY3</accession>
<keyword evidence="2" id="KW-0472">Membrane</keyword>
<comment type="caution">
    <text evidence="3">The sequence shown here is derived from an EMBL/GenBank/DDBJ whole genome shotgun (WGS) entry which is preliminary data.</text>
</comment>
<organism evidence="3 4">
    <name type="scientific">Phycicoccus duodecadis</name>
    <dbReference type="NCBI Taxonomy" id="173053"/>
    <lineage>
        <taxon>Bacteria</taxon>
        <taxon>Bacillati</taxon>
        <taxon>Actinomycetota</taxon>
        <taxon>Actinomycetes</taxon>
        <taxon>Micrococcales</taxon>
        <taxon>Intrasporangiaceae</taxon>
        <taxon>Phycicoccus</taxon>
    </lineage>
</organism>
<keyword evidence="2" id="KW-1133">Transmembrane helix</keyword>
<proteinExistence type="predicted"/>
<reference evidence="3 4" key="1">
    <citation type="submission" date="2017-12" db="EMBL/GenBank/DDBJ databases">
        <title>Sequencing the genomes of 1000 Actinobacteria strains.</title>
        <authorList>
            <person name="Klenk H.-P."/>
        </authorList>
    </citation>
    <scope>NUCLEOTIDE SEQUENCE [LARGE SCALE GENOMIC DNA]</scope>
    <source>
        <strain evidence="3 4">DSM 12806</strain>
    </source>
</reference>
<evidence type="ECO:0000256" key="1">
    <source>
        <dbReference type="SAM" id="MobiDB-lite"/>
    </source>
</evidence>
<feature type="transmembrane region" description="Helical" evidence="2">
    <location>
        <begin position="176"/>
        <end position="199"/>
    </location>
</feature>
<feature type="region of interest" description="Disordered" evidence="1">
    <location>
        <begin position="1"/>
        <end position="35"/>
    </location>
</feature>
<dbReference type="AlphaFoldDB" id="A0A2N3YKY3"/>
<protein>
    <recommendedName>
        <fullName evidence="5">ABC-2 family transporter</fullName>
    </recommendedName>
</protein>
<name>A0A2N3YKY3_9MICO</name>
<dbReference type="Proteomes" id="UP000233781">
    <property type="component" value="Unassembled WGS sequence"/>
</dbReference>
<feature type="transmembrane region" description="Helical" evidence="2">
    <location>
        <begin position="136"/>
        <end position="164"/>
    </location>
</feature>
<feature type="transmembrane region" description="Helical" evidence="2">
    <location>
        <begin position="252"/>
        <end position="274"/>
    </location>
</feature>
<sequence length="280" mass="29363">MTATTVSPPGASRRAGPTPSPAHDGLPAPLPGPRPTSGIPFARLVRVELRKMLDTRAGRWLLIGIGVVIAGALTILFVQDGGEHPFGDYLQATTMPMAVLLPVVGILAITSEWSQRTALVTFTLEARRVRVASAKVVAALLVGVCAVATSFVLATAAHAAAIAFRGATGDWTTPGTAFLGAGGYVLLGLLQGVGFGMLLRNTPAAVVAYFVLPTAWSVVGSLVSQVRTAAEWLDLNRTMEPLFTGSLTGEEWARLGTSVSLWVLLPLAAGMWWITRAEVK</sequence>
<keyword evidence="2" id="KW-0812">Transmembrane</keyword>
<evidence type="ECO:0000313" key="3">
    <source>
        <dbReference type="EMBL" id="PKW27502.1"/>
    </source>
</evidence>
<evidence type="ECO:0000313" key="4">
    <source>
        <dbReference type="Proteomes" id="UP000233781"/>
    </source>
</evidence>
<evidence type="ECO:0008006" key="5">
    <source>
        <dbReference type="Google" id="ProtNLM"/>
    </source>
</evidence>